<protein>
    <submittedName>
        <fullName evidence="2">Polymerase/histidinol phosphatase-like</fullName>
    </submittedName>
</protein>
<proteinExistence type="predicted"/>
<comment type="caution">
    <text evidence="2">The sequence shown here is derived from an EMBL/GenBank/DDBJ whole genome shotgun (WGS) entry which is preliminary data.</text>
</comment>
<accession>A0A6A3CTI5</accession>
<dbReference type="PANTHER" id="PTHR10984:SF55">
    <property type="entry name" value="ENDOPLASMIC RETICULUM VESICLE TRANSPORTER C-TERMINAL DOMAIN-CONTAINING PROTEIN"/>
    <property type="match status" value="1"/>
</dbReference>
<feature type="domain" description="Endoplasmic reticulum vesicle transporter C-terminal" evidence="1">
    <location>
        <begin position="24"/>
        <end position="128"/>
    </location>
</feature>
<dbReference type="GO" id="GO:0005783">
    <property type="term" value="C:endoplasmic reticulum"/>
    <property type="evidence" value="ECO:0007669"/>
    <property type="project" value="TreeGrafter"/>
</dbReference>
<keyword evidence="3" id="KW-1185">Reference proteome</keyword>
<sequence length="198" mass="22895">MMTVLTHVKRFEMRIGEKGRAQWTHKTSNGMYQYFIKVVPTIYTDIRGHTVNSNQYSVTEHFKDLEFISSNSHPGVFFFYDFSPIKILTRKHLEKDDTTLVFIFPCNWSDKDCVTSRLGIFTVARIIDSRYLGLKRKKKSITLAFNTVFFEFSDGSDDNRACKWIDAAVYMPCNSLSNLKELRLPGVEPGLLLGRQLS</sequence>
<dbReference type="Proteomes" id="UP000436088">
    <property type="component" value="Unassembled WGS sequence"/>
</dbReference>
<dbReference type="PANTHER" id="PTHR10984">
    <property type="entry name" value="ENDOPLASMIC RETICULUM-GOLGI INTERMEDIATE COMPARTMENT PROTEIN"/>
    <property type="match status" value="1"/>
</dbReference>
<dbReference type="InterPro" id="IPR045888">
    <property type="entry name" value="Erv"/>
</dbReference>
<reference evidence="2" key="1">
    <citation type="submission" date="2019-09" db="EMBL/GenBank/DDBJ databases">
        <title>Draft genome information of white flower Hibiscus syriacus.</title>
        <authorList>
            <person name="Kim Y.-M."/>
        </authorList>
    </citation>
    <scope>NUCLEOTIDE SEQUENCE [LARGE SCALE GENOMIC DNA]</scope>
    <source>
        <strain evidence="2">YM2019G1</strain>
    </source>
</reference>
<gene>
    <name evidence="2" type="ORF">F3Y22_tig00001713pilonHSYRG00154</name>
</gene>
<evidence type="ECO:0000313" key="3">
    <source>
        <dbReference type="Proteomes" id="UP000436088"/>
    </source>
</evidence>
<dbReference type="GO" id="GO:0030134">
    <property type="term" value="C:COPII-coated ER to Golgi transport vesicle"/>
    <property type="evidence" value="ECO:0007669"/>
    <property type="project" value="TreeGrafter"/>
</dbReference>
<dbReference type="AlphaFoldDB" id="A0A6A3CTI5"/>
<dbReference type="Pfam" id="PF07970">
    <property type="entry name" value="COPIIcoated_ERV"/>
    <property type="match status" value="1"/>
</dbReference>
<evidence type="ECO:0000259" key="1">
    <source>
        <dbReference type="Pfam" id="PF07970"/>
    </source>
</evidence>
<organism evidence="2 3">
    <name type="scientific">Hibiscus syriacus</name>
    <name type="common">Rose of Sharon</name>
    <dbReference type="NCBI Taxonomy" id="106335"/>
    <lineage>
        <taxon>Eukaryota</taxon>
        <taxon>Viridiplantae</taxon>
        <taxon>Streptophyta</taxon>
        <taxon>Embryophyta</taxon>
        <taxon>Tracheophyta</taxon>
        <taxon>Spermatophyta</taxon>
        <taxon>Magnoliopsida</taxon>
        <taxon>eudicotyledons</taxon>
        <taxon>Gunneridae</taxon>
        <taxon>Pentapetalae</taxon>
        <taxon>rosids</taxon>
        <taxon>malvids</taxon>
        <taxon>Malvales</taxon>
        <taxon>Malvaceae</taxon>
        <taxon>Malvoideae</taxon>
        <taxon>Hibiscus</taxon>
    </lineage>
</organism>
<dbReference type="InterPro" id="IPR012936">
    <property type="entry name" value="Erv_C"/>
</dbReference>
<dbReference type="EMBL" id="VEPZ02000132">
    <property type="protein sequence ID" value="KAE8732865.1"/>
    <property type="molecule type" value="Genomic_DNA"/>
</dbReference>
<name>A0A6A3CTI5_HIBSY</name>
<evidence type="ECO:0000313" key="2">
    <source>
        <dbReference type="EMBL" id="KAE8732865.1"/>
    </source>
</evidence>